<dbReference type="InterPro" id="IPR029787">
    <property type="entry name" value="Nucleotide_cyclase"/>
</dbReference>
<evidence type="ECO:0000256" key="2">
    <source>
        <dbReference type="ARBA" id="ARBA00034247"/>
    </source>
</evidence>
<organism evidence="6 7">
    <name type="scientific">Achromobacter piechaudii</name>
    <dbReference type="NCBI Taxonomy" id="72556"/>
    <lineage>
        <taxon>Bacteria</taxon>
        <taxon>Pseudomonadati</taxon>
        <taxon>Pseudomonadota</taxon>
        <taxon>Betaproteobacteria</taxon>
        <taxon>Burkholderiales</taxon>
        <taxon>Alcaligenaceae</taxon>
        <taxon>Achromobacter</taxon>
    </lineage>
</organism>
<evidence type="ECO:0000256" key="3">
    <source>
        <dbReference type="SAM" id="MobiDB-lite"/>
    </source>
</evidence>
<comment type="catalytic activity">
    <reaction evidence="2">
        <text>2 GTP = 3',3'-c-di-GMP + 2 diphosphate</text>
        <dbReference type="Rhea" id="RHEA:24898"/>
        <dbReference type="ChEBI" id="CHEBI:33019"/>
        <dbReference type="ChEBI" id="CHEBI:37565"/>
        <dbReference type="ChEBI" id="CHEBI:58805"/>
        <dbReference type="EC" id="2.7.7.65"/>
    </reaction>
</comment>
<feature type="region of interest" description="Disordered" evidence="3">
    <location>
        <begin position="371"/>
        <end position="393"/>
    </location>
</feature>
<dbReference type="Gene3D" id="3.30.70.270">
    <property type="match status" value="1"/>
</dbReference>
<reference evidence="6 7" key="1">
    <citation type="submission" date="2020-04" db="EMBL/GenBank/DDBJ databases">
        <authorList>
            <person name="De Canck E."/>
        </authorList>
    </citation>
    <scope>NUCLEOTIDE SEQUENCE [LARGE SCALE GENOMIC DNA]</scope>
    <source>
        <strain evidence="6 7">LMG 1861</strain>
    </source>
</reference>
<gene>
    <name evidence="6" type="ORF">LMG1861_00790</name>
</gene>
<dbReference type="SUPFAM" id="SSF55073">
    <property type="entry name" value="Nucleotide cyclase"/>
    <property type="match status" value="1"/>
</dbReference>
<dbReference type="NCBIfam" id="TIGR00254">
    <property type="entry name" value="GGDEF"/>
    <property type="match status" value="1"/>
</dbReference>
<feature type="transmembrane region" description="Helical" evidence="4">
    <location>
        <begin position="97"/>
        <end position="114"/>
    </location>
</feature>
<dbReference type="EC" id="2.7.7.65" evidence="1"/>
<accession>A0A6S7C5M0</accession>
<dbReference type="InterPro" id="IPR043128">
    <property type="entry name" value="Rev_trsase/Diguanyl_cyclase"/>
</dbReference>
<feature type="transmembrane region" description="Helical" evidence="4">
    <location>
        <begin position="187"/>
        <end position="209"/>
    </location>
</feature>
<evidence type="ECO:0000256" key="1">
    <source>
        <dbReference type="ARBA" id="ARBA00012528"/>
    </source>
</evidence>
<evidence type="ECO:0000259" key="5">
    <source>
        <dbReference type="PROSITE" id="PS50887"/>
    </source>
</evidence>
<feature type="transmembrane region" description="Helical" evidence="4">
    <location>
        <begin position="146"/>
        <end position="167"/>
    </location>
</feature>
<dbReference type="InterPro" id="IPR050469">
    <property type="entry name" value="Diguanylate_Cyclase"/>
</dbReference>
<feature type="domain" description="GGDEF" evidence="5">
    <location>
        <begin position="286"/>
        <end position="441"/>
    </location>
</feature>
<dbReference type="PANTHER" id="PTHR45138:SF9">
    <property type="entry name" value="DIGUANYLATE CYCLASE DGCM-RELATED"/>
    <property type="match status" value="1"/>
</dbReference>
<proteinExistence type="predicted"/>
<dbReference type="GO" id="GO:1902201">
    <property type="term" value="P:negative regulation of bacterial-type flagellum-dependent cell motility"/>
    <property type="evidence" value="ECO:0007669"/>
    <property type="project" value="TreeGrafter"/>
</dbReference>
<dbReference type="AlphaFoldDB" id="A0A6S7C5M0"/>
<dbReference type="GO" id="GO:0043709">
    <property type="term" value="P:cell adhesion involved in single-species biofilm formation"/>
    <property type="evidence" value="ECO:0007669"/>
    <property type="project" value="TreeGrafter"/>
</dbReference>
<dbReference type="CDD" id="cd01949">
    <property type="entry name" value="GGDEF"/>
    <property type="match status" value="1"/>
</dbReference>
<feature type="transmembrane region" description="Helical" evidence="4">
    <location>
        <begin position="41"/>
        <end position="63"/>
    </location>
</feature>
<name>A0A6S7C5M0_9BURK</name>
<dbReference type="GO" id="GO:0052621">
    <property type="term" value="F:diguanylate cyclase activity"/>
    <property type="evidence" value="ECO:0007669"/>
    <property type="project" value="UniProtKB-EC"/>
</dbReference>
<evidence type="ECO:0000256" key="4">
    <source>
        <dbReference type="SAM" id="Phobius"/>
    </source>
</evidence>
<sequence>MCGGGAKEPTLVTVKRIYVFADLATSSLQASKAPTVRYPHIPWLPLLFYPALPVVAAVGLMLWQEWPPALTLIVPFVPWVMALIGAAICLMYQRSQTMALMLCVLAATALWPTLAREAPWALGPALAWWAIAYTINALWAERSSMLLDLALRIGLMALGVAGIALIGKDGLVEVFGTLALQGKLARLGVPVEALVALLATGLTLTLLLLRYGRPQQAGQWLGFVCMAWALPRGAQHPIELALMSAAALTALSISLAHEGFHMAFRDELTGLPGRRALNERLQRMGRVYTLAMADVDHFKAFNDTHGHDVGDQVLRMVASQLRRVPGGGQAYRYGGEEFTLVFPGKTAAESLPHLETVRRAIEAYQMRLRDKPARPKADQLGQRRRGVRGGRNSRPLRVTVSIGLAERGDALRAPDAVIKAADQALYKAKDGGRNQVCAYGARRRGAPA</sequence>
<keyword evidence="4" id="KW-0472">Membrane</keyword>
<dbReference type="PANTHER" id="PTHR45138">
    <property type="entry name" value="REGULATORY COMPONENTS OF SENSORY TRANSDUCTION SYSTEM"/>
    <property type="match status" value="1"/>
</dbReference>
<dbReference type="PROSITE" id="PS50887">
    <property type="entry name" value="GGDEF"/>
    <property type="match status" value="1"/>
</dbReference>
<evidence type="ECO:0000313" key="7">
    <source>
        <dbReference type="Proteomes" id="UP000494105"/>
    </source>
</evidence>
<evidence type="ECO:0000313" key="6">
    <source>
        <dbReference type="EMBL" id="CAB3831433.1"/>
    </source>
</evidence>
<dbReference type="SMART" id="SM00267">
    <property type="entry name" value="GGDEF"/>
    <property type="match status" value="1"/>
</dbReference>
<dbReference type="EMBL" id="CADILD010000001">
    <property type="protein sequence ID" value="CAB3831433.1"/>
    <property type="molecule type" value="Genomic_DNA"/>
</dbReference>
<dbReference type="GO" id="GO:0005886">
    <property type="term" value="C:plasma membrane"/>
    <property type="evidence" value="ECO:0007669"/>
    <property type="project" value="TreeGrafter"/>
</dbReference>
<dbReference type="InterPro" id="IPR000160">
    <property type="entry name" value="GGDEF_dom"/>
</dbReference>
<feature type="transmembrane region" description="Helical" evidence="4">
    <location>
        <begin position="69"/>
        <end position="90"/>
    </location>
</feature>
<feature type="transmembrane region" description="Helical" evidence="4">
    <location>
        <begin position="120"/>
        <end position="139"/>
    </location>
</feature>
<dbReference type="Proteomes" id="UP000494105">
    <property type="component" value="Unassembled WGS sequence"/>
</dbReference>
<dbReference type="Pfam" id="PF00990">
    <property type="entry name" value="GGDEF"/>
    <property type="match status" value="1"/>
</dbReference>
<keyword evidence="4" id="KW-1133">Transmembrane helix</keyword>
<keyword evidence="4" id="KW-0812">Transmembrane</keyword>
<protein>
    <recommendedName>
        <fullName evidence="1">diguanylate cyclase</fullName>
        <ecNumber evidence="1">2.7.7.65</ecNumber>
    </recommendedName>
</protein>